<dbReference type="EMBL" id="FNFE01000008">
    <property type="protein sequence ID" value="SDK92019.1"/>
    <property type="molecule type" value="Genomic_DNA"/>
</dbReference>
<organism evidence="2 3">
    <name type="scientific">Natronorubrum texcoconense</name>
    <dbReference type="NCBI Taxonomy" id="1095776"/>
    <lineage>
        <taxon>Archaea</taxon>
        <taxon>Methanobacteriati</taxon>
        <taxon>Methanobacteriota</taxon>
        <taxon>Stenosarchaea group</taxon>
        <taxon>Halobacteria</taxon>
        <taxon>Halobacteriales</taxon>
        <taxon>Natrialbaceae</taxon>
        <taxon>Natronorubrum</taxon>
    </lineage>
</organism>
<dbReference type="AlphaFoldDB" id="A0A1G9FUE0"/>
<evidence type="ECO:0000313" key="3">
    <source>
        <dbReference type="Proteomes" id="UP000198882"/>
    </source>
</evidence>
<evidence type="ECO:0000256" key="1">
    <source>
        <dbReference type="SAM" id="MobiDB-lite"/>
    </source>
</evidence>
<feature type="region of interest" description="Disordered" evidence="1">
    <location>
        <begin position="1"/>
        <end position="27"/>
    </location>
</feature>
<dbReference type="Proteomes" id="UP000198882">
    <property type="component" value="Unassembled WGS sequence"/>
</dbReference>
<protein>
    <submittedName>
        <fullName evidence="2">Uncharacterized protein</fullName>
    </submittedName>
</protein>
<keyword evidence="3" id="KW-1185">Reference proteome</keyword>
<sequence>MGRTNATVDSETESDEQAAAVDRAVSPTLAGTPMATIAATRPTRAENVESRINTLTIIGRDTPSSFEITVDGEIELLTDDSDTNATVVSGSTVEGTIENGTIRFQFTGDLTDVTFVDREITGLSPAAAPNVHVDYQN</sequence>
<evidence type="ECO:0000313" key="2">
    <source>
        <dbReference type="EMBL" id="SDK92019.1"/>
    </source>
</evidence>
<dbReference type="RefSeq" id="WP_090311575.1">
    <property type="nucleotide sequence ID" value="NZ_FNFE01000008.1"/>
</dbReference>
<name>A0A1G9FUE0_9EURY</name>
<gene>
    <name evidence="2" type="ORF">SAMN04515672_4290</name>
</gene>
<proteinExistence type="predicted"/>
<dbReference type="OrthoDB" id="168828at2157"/>
<reference evidence="3" key="1">
    <citation type="submission" date="2016-10" db="EMBL/GenBank/DDBJ databases">
        <authorList>
            <person name="Varghese N."/>
            <person name="Submissions S."/>
        </authorList>
    </citation>
    <scope>NUCLEOTIDE SEQUENCE [LARGE SCALE GENOMIC DNA]</scope>
    <source>
        <strain evidence="3">B4,CECT 8067,JCM 17497</strain>
    </source>
</reference>
<accession>A0A1G9FUE0</accession>